<dbReference type="Pfam" id="PF08577">
    <property type="entry name" value="PI31_Prot_C"/>
    <property type="match status" value="1"/>
</dbReference>
<evidence type="ECO:0000256" key="3">
    <source>
        <dbReference type="SAM" id="SignalP"/>
    </source>
</evidence>
<evidence type="ECO:0000259" key="4">
    <source>
        <dbReference type="Pfam" id="PF08577"/>
    </source>
</evidence>
<keyword evidence="5" id="KW-0647">Proteasome</keyword>
<gene>
    <name evidence="5" type="ORF">CSUI_003910</name>
</gene>
<dbReference type="EMBL" id="MIGC01001766">
    <property type="protein sequence ID" value="PHJ22235.1"/>
    <property type="molecule type" value="Genomic_DNA"/>
</dbReference>
<reference evidence="5 6" key="1">
    <citation type="journal article" date="2017" name="Int. J. Parasitol.">
        <title>The genome of the protozoan parasite Cystoisospora suis and a reverse vaccinology approach to identify vaccine candidates.</title>
        <authorList>
            <person name="Palmieri N."/>
            <person name="Shrestha A."/>
            <person name="Ruttkowski B."/>
            <person name="Beck T."/>
            <person name="Vogl C."/>
            <person name="Tomley F."/>
            <person name="Blake D.P."/>
            <person name="Joachim A."/>
        </authorList>
    </citation>
    <scope>NUCLEOTIDE SEQUENCE [LARGE SCALE GENOMIC DNA]</scope>
    <source>
        <strain evidence="5 6">Wien I</strain>
    </source>
</reference>
<dbReference type="GO" id="GO:0000502">
    <property type="term" value="C:proteasome complex"/>
    <property type="evidence" value="ECO:0007669"/>
    <property type="project" value="UniProtKB-KW"/>
</dbReference>
<dbReference type="AlphaFoldDB" id="A0A2C6L313"/>
<feature type="compositionally biased region" description="Low complexity" evidence="2">
    <location>
        <begin position="64"/>
        <end position="89"/>
    </location>
</feature>
<feature type="compositionally biased region" description="Gly residues" evidence="2">
    <location>
        <begin position="184"/>
        <end position="197"/>
    </location>
</feature>
<evidence type="ECO:0000313" key="5">
    <source>
        <dbReference type="EMBL" id="PHJ22235.1"/>
    </source>
</evidence>
<feature type="compositionally biased region" description="Polar residues" evidence="2">
    <location>
        <begin position="47"/>
        <end position="63"/>
    </location>
</feature>
<dbReference type="OrthoDB" id="68090at2759"/>
<accession>A0A2C6L313</accession>
<keyword evidence="3" id="KW-0732">Signal</keyword>
<dbReference type="Proteomes" id="UP000221165">
    <property type="component" value="Unassembled WGS sequence"/>
</dbReference>
<feature type="chain" id="PRO_5012858293" evidence="3">
    <location>
        <begin position="32"/>
        <end position="225"/>
    </location>
</feature>
<comment type="similarity">
    <text evidence="1">Belongs to the proteasome inhibitor PI31 family.</text>
</comment>
<protein>
    <submittedName>
        <fullName evidence="5">Pi31 proteasome regulator</fullName>
    </submittedName>
</protein>
<evidence type="ECO:0000256" key="2">
    <source>
        <dbReference type="SAM" id="MobiDB-lite"/>
    </source>
</evidence>
<dbReference type="RefSeq" id="XP_067923912.1">
    <property type="nucleotide sequence ID" value="XM_068064105.1"/>
</dbReference>
<dbReference type="InterPro" id="IPR013886">
    <property type="entry name" value="PI31_Prot_C"/>
</dbReference>
<feature type="signal peptide" evidence="3">
    <location>
        <begin position="1"/>
        <end position="31"/>
    </location>
</feature>
<dbReference type="GeneID" id="94427316"/>
<comment type="caution">
    <text evidence="5">The sequence shown here is derived from an EMBL/GenBank/DDBJ whole genome shotgun (WGS) entry which is preliminary data.</text>
</comment>
<evidence type="ECO:0000313" key="6">
    <source>
        <dbReference type="Proteomes" id="UP000221165"/>
    </source>
</evidence>
<feature type="region of interest" description="Disordered" evidence="2">
    <location>
        <begin position="159"/>
        <end position="197"/>
    </location>
</feature>
<feature type="region of interest" description="Disordered" evidence="2">
    <location>
        <begin position="34"/>
        <end position="136"/>
    </location>
</feature>
<proteinExistence type="inferred from homology"/>
<evidence type="ECO:0000256" key="1">
    <source>
        <dbReference type="ARBA" id="ARBA00006405"/>
    </source>
</evidence>
<feature type="compositionally biased region" description="Basic and acidic residues" evidence="2">
    <location>
        <begin position="164"/>
        <end position="179"/>
    </location>
</feature>
<organism evidence="5 6">
    <name type="scientific">Cystoisospora suis</name>
    <dbReference type="NCBI Taxonomy" id="483139"/>
    <lineage>
        <taxon>Eukaryota</taxon>
        <taxon>Sar</taxon>
        <taxon>Alveolata</taxon>
        <taxon>Apicomplexa</taxon>
        <taxon>Conoidasida</taxon>
        <taxon>Coccidia</taxon>
        <taxon>Eucoccidiorida</taxon>
        <taxon>Eimeriorina</taxon>
        <taxon>Sarcocystidae</taxon>
        <taxon>Cystoisospora</taxon>
    </lineage>
</organism>
<feature type="domain" description="PI31 proteasome regulator C-terminal" evidence="4">
    <location>
        <begin position="86"/>
        <end position="158"/>
    </location>
</feature>
<sequence length="225" mass="22609">MGCFRSVFDARLLVVSLLTVQSVILLHSSLATMDPSQGSPDAPLSIPSEQAEAQPSSPLSSVRASANPSKPAGPSSSSSPSFGPAVGGSDHQPPGVPDLTDTRGPRHNWNQEQEGGGMHVGPRHPFFTGGDPRLPGGYPTPPLPPGFVPGARYDPIGPYGAEPNPDHLRPPRWDNRGDMDPAGDLGGNPGFGGLGGGSSFGRGGFGGGGGFGSGGGFGGGGGRII</sequence>
<name>A0A2C6L313_9APIC</name>
<dbReference type="VEuPathDB" id="ToxoDB:CSUI_003910"/>
<keyword evidence="6" id="KW-1185">Reference proteome</keyword>